<protein>
    <recommendedName>
        <fullName evidence="4">Conjugal transfer protein TraA</fullName>
    </recommendedName>
</protein>
<name>A0A1U9MJP5_9HYPH</name>
<organism evidence="2 3">
    <name type="scientific">Bartonella choladocola</name>
    <dbReference type="NCBI Taxonomy" id="2750995"/>
    <lineage>
        <taxon>Bacteria</taxon>
        <taxon>Pseudomonadati</taxon>
        <taxon>Pseudomonadota</taxon>
        <taxon>Alphaproteobacteria</taxon>
        <taxon>Hyphomicrobiales</taxon>
        <taxon>Bartonellaceae</taxon>
        <taxon>Bartonella</taxon>
    </lineage>
</organism>
<gene>
    <name evidence="2" type="ORF">BBC0122_018430</name>
</gene>
<evidence type="ECO:0000256" key="1">
    <source>
        <dbReference type="SAM" id="MobiDB-lite"/>
    </source>
</evidence>
<proteinExistence type="predicted"/>
<reference evidence="2 3" key="1">
    <citation type="submission" date="2016-11" db="EMBL/GenBank/DDBJ databases">
        <title>Comparative genomics of Bartonella apis.</title>
        <authorList>
            <person name="Engel P."/>
        </authorList>
    </citation>
    <scope>NUCLEOTIDE SEQUENCE [LARGE SCALE GENOMIC DNA]</scope>
    <source>
        <strain evidence="2 3">BBC0122</strain>
    </source>
</reference>
<sequence length="708" mass="79604">MAKQIYNPFHLRPEFIEKQDLETRATRNSITQKFIQKAARHSVGTIVSSARVEGTAAPSSGMRDKGAPIKNPVANAIAISQPRQNAMKAVMNNTSRPLSTTMVVVTSFISPFDEEEEPEANDARGPRSLPKRRKTFGSGVSLAPTTVHSRMKAYLKGAQPAVVKMAGTGGGIQSASSLMRYVSRNAAMPMERENGQQITTLQQQNDMLKEWQHYFDKREPSRDVVTLTVNIKKSEIDPHYVQDALASVYKDQRLVSGIAHTENQPNRIIAVMTIASNKKGRIKTTDHALNQIRDSLHKQHGLGIDDINLSYSEVAHGVYGLKQHFKAALAEAKTLEGPKDQNITIDNYEKTARSWRRSLRSSGNRDIMHVIVSARAGTDQNAFLKSARSFLAHEFGDHKYAFALHGPDDSTVDKRSGEGKATPHVHIHAMIVMRSVHDQKLNPYVKDFHRWRENMAYFARENGIDMVATKRGETLTSEPYSKNEHEMTKKGKADKRTIDKVEAKRQGKKKAPKGIKYQEAAAQANHAVKELLQDTDDTNDQNFLASADAMLSTYKRFDEIIPTETSSNNYDLEQTSEQSDKTRGREKLQAYEDAMFSVFNAHSFYQKYGVIDPMIDSVNEWSQTIIKDLKDNEISQIPFVMKGAHEFTKIYDQLSAAFNSTDNAEYFREKTIAGASHISTIDNRNINNSDEEMLGINNHRDSIQTINR</sequence>
<keyword evidence="3" id="KW-1185">Reference proteome</keyword>
<evidence type="ECO:0000313" key="3">
    <source>
        <dbReference type="Proteomes" id="UP000189632"/>
    </source>
</evidence>
<dbReference type="OrthoDB" id="7199783at2"/>
<evidence type="ECO:0000313" key="2">
    <source>
        <dbReference type="EMBL" id="AQT47940.1"/>
    </source>
</evidence>
<dbReference type="AlphaFoldDB" id="A0A1U9MJP5"/>
<accession>A0A1U9MJP5</accession>
<dbReference type="Proteomes" id="UP000189632">
    <property type="component" value="Chromosome"/>
</dbReference>
<dbReference type="EMBL" id="CP015625">
    <property type="protein sequence ID" value="AQT47940.1"/>
    <property type="molecule type" value="Genomic_DNA"/>
</dbReference>
<dbReference type="KEGG" id="bapi:BBC0122_018430"/>
<dbReference type="RefSeq" id="WP_077993351.1">
    <property type="nucleotide sequence ID" value="NZ_CP015625.1"/>
</dbReference>
<feature type="region of interest" description="Disordered" evidence="1">
    <location>
        <begin position="112"/>
        <end position="140"/>
    </location>
</feature>
<evidence type="ECO:0008006" key="4">
    <source>
        <dbReference type="Google" id="ProtNLM"/>
    </source>
</evidence>